<name>A0A448J722_CAMJU</name>
<sequence>MEWIDTRKKNHQFVKFIVNNHKKELEWAVKTASLKVNNTVDSWQQRTIYKRFTNIFLGDLAKNIFKTFLITENVNLKEKLIEYDEIRTDNFKNKDEFDLRIYKNDKYCNFEVKSSGEKYSNNYNDLLKRNIIVNYGNIHQHLECAIIQIIFVPNNLSFFKNENYFDENLDTFIKAYLQDFTNANILAYIVGYANKEMQEKALNERFEVENVKAKSKPREYGRLSIENSLPIRDFLDRIQKVFS</sequence>
<evidence type="ECO:0000313" key="1">
    <source>
        <dbReference type="EMBL" id="AVL47315.1"/>
    </source>
</evidence>
<organism evidence="2 4">
    <name type="scientific">Campylobacter jejuni subsp. doylei</name>
    <dbReference type="NCBI Taxonomy" id="32021"/>
    <lineage>
        <taxon>Bacteria</taxon>
        <taxon>Pseudomonadati</taxon>
        <taxon>Campylobacterota</taxon>
        <taxon>Epsilonproteobacteria</taxon>
        <taxon>Campylobacterales</taxon>
        <taxon>Campylobacteraceae</taxon>
        <taxon>Campylobacter</taxon>
    </lineage>
</organism>
<protein>
    <submittedName>
        <fullName evidence="2">Uncharacterized protein</fullName>
    </submittedName>
</protein>
<evidence type="ECO:0000313" key="4">
    <source>
        <dbReference type="Proteomes" id="UP000275504"/>
    </source>
</evidence>
<reference evidence="2 4" key="2">
    <citation type="submission" date="2018-12" db="EMBL/GenBank/DDBJ databases">
        <authorList>
            <consortium name="Pathogen Informatics"/>
        </authorList>
    </citation>
    <scope>NUCLEOTIDE SEQUENCE [LARGE SCALE GENOMIC DNA]</scope>
    <source>
        <strain evidence="2 4">NCTC11951</strain>
    </source>
</reference>
<proteinExistence type="predicted"/>
<dbReference type="Proteomes" id="UP000239717">
    <property type="component" value="Chromosome"/>
</dbReference>
<dbReference type="Proteomes" id="UP000275504">
    <property type="component" value="Chromosome"/>
</dbReference>
<accession>A0A448J722</accession>
<reference evidence="1 3" key="1">
    <citation type="submission" date="2018-03" db="EMBL/GenBank/DDBJ databases">
        <title>FDA dAtabase for Regulatory Grade micrObial Sequences (FDA-ARGOS): Supporting development and validation of Infectious Disease Dx tests.</title>
        <authorList>
            <person name="Kerrigan L."/>
            <person name="Tallon L.J."/>
            <person name="Sadzewicz L."/>
            <person name="Sengamalay N."/>
            <person name="Ott S."/>
            <person name="Godinez A."/>
            <person name="Nagaraj S."/>
            <person name="Vavikolanu K."/>
            <person name="Vyas G."/>
            <person name="Nadendla S."/>
            <person name="Aluvathingal J."/>
            <person name="Sichtig H."/>
        </authorList>
    </citation>
    <scope>NUCLEOTIDE SEQUENCE [LARGE SCALE GENOMIC DNA]</scope>
    <source>
        <strain evidence="1 3">FDAARGOS_295</strain>
    </source>
</reference>
<evidence type="ECO:0000313" key="2">
    <source>
        <dbReference type="EMBL" id="VEG60476.1"/>
    </source>
</evidence>
<dbReference type="EMBL" id="LR134359">
    <property type="protein sequence ID" value="VEG60476.1"/>
    <property type="molecule type" value="Genomic_DNA"/>
</dbReference>
<gene>
    <name evidence="1" type="ORF">CEP74_05800</name>
    <name evidence="2" type="ORF">NCTC11951_00279</name>
</gene>
<dbReference type="AlphaFoldDB" id="A0A448J722"/>
<evidence type="ECO:0000313" key="3">
    <source>
        <dbReference type="Proteomes" id="UP000239717"/>
    </source>
</evidence>
<dbReference type="EMBL" id="CP027403">
    <property type="protein sequence ID" value="AVL47315.1"/>
    <property type="molecule type" value="Genomic_DNA"/>
</dbReference>